<feature type="compositionally biased region" description="Polar residues" evidence="1">
    <location>
        <begin position="64"/>
        <end position="74"/>
    </location>
</feature>
<feature type="region of interest" description="Disordered" evidence="1">
    <location>
        <begin position="64"/>
        <end position="98"/>
    </location>
</feature>
<evidence type="ECO:0000256" key="1">
    <source>
        <dbReference type="SAM" id="MobiDB-lite"/>
    </source>
</evidence>
<keyword evidence="3" id="KW-1185">Reference proteome</keyword>
<sequence>MPTFLDGPPTTLSFPLDREITVQELFHRARSPPEPSSPSRLCANSNTDQGPLYCQEPPCLATTIAPTHPSSRATSKGPPCTSRELPEPSLAAVQPSSSKETEKLPCGYLQGSWHNLCHGIEVKEATTTRGDLRGRLGHFLLEEAEGSLGLSWAMVGSSSQI</sequence>
<dbReference type="EMBL" id="PGOL01001401">
    <property type="protein sequence ID" value="PKI58363.1"/>
    <property type="molecule type" value="Genomic_DNA"/>
</dbReference>
<accession>A0A2I0JR29</accession>
<evidence type="ECO:0000313" key="3">
    <source>
        <dbReference type="Proteomes" id="UP000233551"/>
    </source>
</evidence>
<organism evidence="2 3">
    <name type="scientific">Punica granatum</name>
    <name type="common">Pomegranate</name>
    <dbReference type="NCBI Taxonomy" id="22663"/>
    <lineage>
        <taxon>Eukaryota</taxon>
        <taxon>Viridiplantae</taxon>
        <taxon>Streptophyta</taxon>
        <taxon>Embryophyta</taxon>
        <taxon>Tracheophyta</taxon>
        <taxon>Spermatophyta</taxon>
        <taxon>Magnoliopsida</taxon>
        <taxon>eudicotyledons</taxon>
        <taxon>Gunneridae</taxon>
        <taxon>Pentapetalae</taxon>
        <taxon>rosids</taxon>
        <taxon>malvids</taxon>
        <taxon>Myrtales</taxon>
        <taxon>Lythraceae</taxon>
        <taxon>Punica</taxon>
    </lineage>
</organism>
<dbReference type="Proteomes" id="UP000233551">
    <property type="component" value="Unassembled WGS sequence"/>
</dbReference>
<reference evidence="2 3" key="1">
    <citation type="submission" date="2017-11" db="EMBL/GenBank/DDBJ databases">
        <title>De-novo sequencing of pomegranate (Punica granatum L.) genome.</title>
        <authorList>
            <person name="Akparov Z."/>
            <person name="Amiraslanov A."/>
            <person name="Hajiyeva S."/>
            <person name="Abbasov M."/>
            <person name="Kaur K."/>
            <person name="Hamwieh A."/>
            <person name="Solovyev V."/>
            <person name="Salamov A."/>
            <person name="Braich B."/>
            <person name="Kosarev P."/>
            <person name="Mahmoud A."/>
            <person name="Hajiyev E."/>
            <person name="Babayeva S."/>
            <person name="Izzatullayeva V."/>
            <person name="Mammadov A."/>
            <person name="Mammadov A."/>
            <person name="Sharifova S."/>
            <person name="Ojaghi J."/>
            <person name="Eynullazada K."/>
            <person name="Bayramov B."/>
            <person name="Abdulazimova A."/>
            <person name="Shahmuradov I."/>
        </authorList>
    </citation>
    <scope>NUCLEOTIDE SEQUENCE [LARGE SCALE GENOMIC DNA]</scope>
    <source>
        <strain evidence="3">cv. AG2017</strain>
        <tissue evidence="2">Leaf</tissue>
    </source>
</reference>
<protein>
    <submittedName>
        <fullName evidence="2">Uncharacterized protein</fullName>
    </submittedName>
</protein>
<dbReference type="AlphaFoldDB" id="A0A2I0JR29"/>
<gene>
    <name evidence="2" type="ORF">CRG98_021238</name>
</gene>
<proteinExistence type="predicted"/>
<comment type="caution">
    <text evidence="2">The sequence shown here is derived from an EMBL/GenBank/DDBJ whole genome shotgun (WGS) entry which is preliminary data.</text>
</comment>
<evidence type="ECO:0000313" key="2">
    <source>
        <dbReference type="EMBL" id="PKI58363.1"/>
    </source>
</evidence>
<name>A0A2I0JR29_PUNGR</name>